<protein>
    <submittedName>
        <fullName evidence="1">Uncharacterized protein</fullName>
    </submittedName>
</protein>
<organism evidence="1 2">
    <name type="scientific">Aphis craccivora</name>
    <name type="common">Cowpea aphid</name>
    <dbReference type="NCBI Taxonomy" id="307492"/>
    <lineage>
        <taxon>Eukaryota</taxon>
        <taxon>Metazoa</taxon>
        <taxon>Ecdysozoa</taxon>
        <taxon>Arthropoda</taxon>
        <taxon>Hexapoda</taxon>
        <taxon>Insecta</taxon>
        <taxon>Pterygota</taxon>
        <taxon>Neoptera</taxon>
        <taxon>Paraneoptera</taxon>
        <taxon>Hemiptera</taxon>
        <taxon>Sternorrhyncha</taxon>
        <taxon>Aphidomorpha</taxon>
        <taxon>Aphidoidea</taxon>
        <taxon>Aphididae</taxon>
        <taxon>Aphidini</taxon>
        <taxon>Aphis</taxon>
        <taxon>Aphis</taxon>
    </lineage>
</organism>
<evidence type="ECO:0000313" key="2">
    <source>
        <dbReference type="Proteomes" id="UP000478052"/>
    </source>
</evidence>
<accession>A0A6G0YZD6</accession>
<gene>
    <name evidence="1" type="ORF">FWK35_00005376</name>
</gene>
<proteinExistence type="predicted"/>
<evidence type="ECO:0000313" key="1">
    <source>
        <dbReference type="EMBL" id="KAF0763345.1"/>
    </source>
</evidence>
<name>A0A6G0YZD6_APHCR</name>
<sequence length="64" mass="7772">SIKFESNDSYHCIQKTILNEDDSLGYNYQWLLLIQTFFYELHLQNNLQIFMILTNLSQYLNFKC</sequence>
<feature type="non-terminal residue" evidence="1">
    <location>
        <position position="1"/>
    </location>
</feature>
<dbReference type="Proteomes" id="UP000478052">
    <property type="component" value="Unassembled WGS sequence"/>
</dbReference>
<reference evidence="1 2" key="1">
    <citation type="submission" date="2019-08" db="EMBL/GenBank/DDBJ databases">
        <title>Whole genome of Aphis craccivora.</title>
        <authorList>
            <person name="Voronova N.V."/>
            <person name="Shulinski R.S."/>
            <person name="Bandarenka Y.V."/>
            <person name="Zhorov D.G."/>
            <person name="Warner D."/>
        </authorList>
    </citation>
    <scope>NUCLEOTIDE SEQUENCE [LARGE SCALE GENOMIC DNA]</scope>
    <source>
        <strain evidence="1">180601</strain>
        <tissue evidence="1">Whole Body</tissue>
    </source>
</reference>
<comment type="caution">
    <text evidence="1">The sequence shown here is derived from an EMBL/GenBank/DDBJ whole genome shotgun (WGS) entry which is preliminary data.</text>
</comment>
<dbReference type="AlphaFoldDB" id="A0A6G0YZD6"/>
<keyword evidence="2" id="KW-1185">Reference proteome</keyword>
<dbReference type="EMBL" id="VUJU01001910">
    <property type="protein sequence ID" value="KAF0763345.1"/>
    <property type="molecule type" value="Genomic_DNA"/>
</dbReference>